<proteinExistence type="predicted"/>
<keyword evidence="3" id="KW-1185">Reference proteome</keyword>
<feature type="region of interest" description="Disordered" evidence="1">
    <location>
        <begin position="54"/>
        <end position="74"/>
    </location>
</feature>
<evidence type="ECO:0000313" key="2">
    <source>
        <dbReference type="EMBL" id="KAF5828837.1"/>
    </source>
</evidence>
<comment type="caution">
    <text evidence="2">The sequence shown here is derived from an EMBL/GenBank/DDBJ whole genome shotgun (WGS) entry which is preliminary data.</text>
</comment>
<feature type="compositionally biased region" description="Polar residues" evidence="1">
    <location>
        <begin position="60"/>
        <end position="74"/>
    </location>
</feature>
<protein>
    <recommendedName>
        <fullName evidence="4">Encoded protein</fullName>
    </recommendedName>
</protein>
<gene>
    <name evidence="2" type="ORF">DUNSADRAFT_16997</name>
</gene>
<dbReference type="EMBL" id="MU070240">
    <property type="protein sequence ID" value="KAF5828837.1"/>
    <property type="molecule type" value="Genomic_DNA"/>
</dbReference>
<dbReference type="Proteomes" id="UP000815325">
    <property type="component" value="Unassembled WGS sequence"/>
</dbReference>
<evidence type="ECO:0008006" key="4">
    <source>
        <dbReference type="Google" id="ProtNLM"/>
    </source>
</evidence>
<accession>A0ABQ7G2L0</accession>
<evidence type="ECO:0000313" key="3">
    <source>
        <dbReference type="Proteomes" id="UP000815325"/>
    </source>
</evidence>
<organism evidence="2 3">
    <name type="scientific">Dunaliella salina</name>
    <name type="common">Green alga</name>
    <name type="synonym">Protococcus salinus</name>
    <dbReference type="NCBI Taxonomy" id="3046"/>
    <lineage>
        <taxon>Eukaryota</taxon>
        <taxon>Viridiplantae</taxon>
        <taxon>Chlorophyta</taxon>
        <taxon>core chlorophytes</taxon>
        <taxon>Chlorophyceae</taxon>
        <taxon>CS clade</taxon>
        <taxon>Chlamydomonadales</taxon>
        <taxon>Dunaliellaceae</taxon>
        <taxon>Dunaliella</taxon>
    </lineage>
</organism>
<name>A0ABQ7G2L0_DUNSA</name>
<sequence>MRPLACCMCGAGYSHESARKKKFKQAVLVKQPSQGDEAAGVLHAWCRIQVRASNEEKNSSRQCLSNSQARDGEW</sequence>
<evidence type="ECO:0000256" key="1">
    <source>
        <dbReference type="SAM" id="MobiDB-lite"/>
    </source>
</evidence>
<reference evidence="2" key="1">
    <citation type="submission" date="2017-08" db="EMBL/GenBank/DDBJ databases">
        <authorList>
            <person name="Polle J.E."/>
            <person name="Barry K."/>
            <person name="Cushman J."/>
            <person name="Schmutz J."/>
            <person name="Tran D."/>
            <person name="Hathwaick L.T."/>
            <person name="Yim W.C."/>
            <person name="Jenkins J."/>
            <person name="Mckie-Krisberg Z.M."/>
            <person name="Prochnik S."/>
            <person name="Lindquist E."/>
            <person name="Dockter R.B."/>
            <person name="Adam C."/>
            <person name="Molina H."/>
            <person name="Bunkerborg J."/>
            <person name="Jin E."/>
            <person name="Buchheim M."/>
            <person name="Magnuson J."/>
        </authorList>
    </citation>
    <scope>NUCLEOTIDE SEQUENCE</scope>
    <source>
        <strain evidence="2">CCAP 19/18</strain>
    </source>
</reference>